<organism evidence="8 9">
    <name type="scientific">Seohaeicola nanhaiensis</name>
    <dbReference type="NCBI Taxonomy" id="1387282"/>
    <lineage>
        <taxon>Bacteria</taxon>
        <taxon>Pseudomonadati</taxon>
        <taxon>Pseudomonadota</taxon>
        <taxon>Alphaproteobacteria</taxon>
        <taxon>Rhodobacterales</taxon>
        <taxon>Roseobacteraceae</taxon>
        <taxon>Seohaeicola</taxon>
    </lineage>
</organism>
<evidence type="ECO:0000256" key="4">
    <source>
        <dbReference type="ARBA" id="ARBA00022525"/>
    </source>
</evidence>
<comment type="subcellular location">
    <subcellularLocation>
        <location evidence="2">Secreted</location>
    </subcellularLocation>
</comment>
<dbReference type="InterPro" id="IPR011049">
    <property type="entry name" value="Serralysin-like_metalloprot_C"/>
</dbReference>
<proteinExistence type="inferred from homology"/>
<dbReference type="SUPFAM" id="SSF55486">
    <property type="entry name" value="Metalloproteases ('zincins'), catalytic domain"/>
    <property type="match status" value="1"/>
</dbReference>
<evidence type="ECO:0000256" key="6">
    <source>
        <dbReference type="SAM" id="MobiDB-lite"/>
    </source>
</evidence>
<feature type="region of interest" description="Disordered" evidence="6">
    <location>
        <begin position="671"/>
        <end position="733"/>
    </location>
</feature>
<reference evidence="9" key="1">
    <citation type="journal article" date="2019" name="Int. J. Syst. Evol. Microbiol.">
        <title>The Global Catalogue of Microorganisms (GCM) 10K type strain sequencing project: providing services to taxonomists for standard genome sequencing and annotation.</title>
        <authorList>
            <consortium name="The Broad Institute Genomics Platform"/>
            <consortium name="The Broad Institute Genome Sequencing Center for Infectious Disease"/>
            <person name="Wu L."/>
            <person name="Ma J."/>
        </authorList>
    </citation>
    <scope>NUCLEOTIDE SEQUENCE [LARGE SCALE GENOMIC DNA]</scope>
    <source>
        <strain evidence="9">CGMCC 4.7283</strain>
    </source>
</reference>
<evidence type="ECO:0000256" key="2">
    <source>
        <dbReference type="ARBA" id="ARBA00004613"/>
    </source>
</evidence>
<evidence type="ECO:0000313" key="8">
    <source>
        <dbReference type="EMBL" id="MFC4668311.1"/>
    </source>
</evidence>
<dbReference type="PROSITE" id="PS00330">
    <property type="entry name" value="HEMOLYSIN_CALCIUM"/>
    <property type="match status" value="10"/>
</dbReference>
<evidence type="ECO:0000256" key="5">
    <source>
        <dbReference type="ARBA" id="ARBA00022737"/>
    </source>
</evidence>
<keyword evidence="9" id="KW-1185">Reference proteome</keyword>
<evidence type="ECO:0000259" key="7">
    <source>
        <dbReference type="SMART" id="SM00235"/>
    </source>
</evidence>
<gene>
    <name evidence="8" type="ORF">ACFO5X_07070</name>
</gene>
<dbReference type="Gene3D" id="3.40.390.10">
    <property type="entry name" value="Collagenase (Catalytic Domain)"/>
    <property type="match status" value="1"/>
</dbReference>
<dbReference type="PANTHER" id="PTHR38340">
    <property type="entry name" value="S-LAYER PROTEIN"/>
    <property type="match status" value="1"/>
</dbReference>
<evidence type="ECO:0000313" key="9">
    <source>
        <dbReference type="Proteomes" id="UP001595973"/>
    </source>
</evidence>
<comment type="caution">
    <text evidence="8">The sequence shown here is derived from an EMBL/GenBank/DDBJ whole genome shotgun (WGS) entry which is preliminary data.</text>
</comment>
<dbReference type="Pfam" id="PF00353">
    <property type="entry name" value="HemolysinCabind"/>
    <property type="match status" value="9"/>
</dbReference>
<evidence type="ECO:0000256" key="3">
    <source>
        <dbReference type="ARBA" id="ARBA00009490"/>
    </source>
</evidence>
<dbReference type="InterPro" id="IPR050557">
    <property type="entry name" value="RTX_toxin/Mannuronan_C5-epim"/>
</dbReference>
<dbReference type="EMBL" id="JBHSGI010000004">
    <property type="protein sequence ID" value="MFC4668311.1"/>
    <property type="molecule type" value="Genomic_DNA"/>
</dbReference>
<dbReference type="PANTHER" id="PTHR38340:SF1">
    <property type="entry name" value="S-LAYER PROTEIN"/>
    <property type="match status" value="1"/>
</dbReference>
<dbReference type="SMART" id="SM00235">
    <property type="entry name" value="ZnMc"/>
    <property type="match status" value="1"/>
</dbReference>
<feature type="region of interest" description="Disordered" evidence="6">
    <location>
        <begin position="589"/>
        <end position="610"/>
    </location>
</feature>
<keyword evidence="4" id="KW-0964">Secreted</keyword>
<dbReference type="InterPro" id="IPR018511">
    <property type="entry name" value="Hemolysin-typ_Ca-bd_CS"/>
</dbReference>
<dbReference type="InterPro" id="IPR024079">
    <property type="entry name" value="MetalloPept_cat_dom_sf"/>
</dbReference>
<comment type="similarity">
    <text evidence="3">Belongs to the peptidase M10B family.</text>
</comment>
<protein>
    <submittedName>
        <fullName evidence="8">M10 family metallopeptidase</fullName>
    </submittedName>
</protein>
<dbReference type="RefSeq" id="WP_380716584.1">
    <property type="nucleotide sequence ID" value="NZ_JBHSGI010000004.1"/>
</dbReference>
<dbReference type="PRINTS" id="PR00313">
    <property type="entry name" value="CABNDNGRPT"/>
</dbReference>
<dbReference type="NCBIfam" id="TIGR03661">
    <property type="entry name" value="T1SS_VCA0849"/>
    <property type="match status" value="1"/>
</dbReference>
<feature type="region of interest" description="Disordered" evidence="6">
    <location>
        <begin position="524"/>
        <end position="552"/>
    </location>
</feature>
<dbReference type="InterPro" id="IPR019960">
    <property type="entry name" value="T1SS_VCA0849"/>
</dbReference>
<name>A0ABV9KFE3_9RHOB</name>
<dbReference type="Pfam" id="PF13583">
    <property type="entry name" value="Reprolysin_4"/>
    <property type="match status" value="1"/>
</dbReference>
<dbReference type="InterPro" id="IPR013858">
    <property type="entry name" value="Peptidase_M10B_C"/>
</dbReference>
<dbReference type="InterPro" id="IPR001343">
    <property type="entry name" value="Hemolysn_Ca-bd"/>
</dbReference>
<dbReference type="Gene3D" id="2.150.10.10">
    <property type="entry name" value="Serralysin-like metalloprotease, C-terminal"/>
    <property type="match status" value="6"/>
</dbReference>
<dbReference type="Pfam" id="PF08548">
    <property type="entry name" value="Peptidase_M10_C"/>
    <property type="match status" value="1"/>
</dbReference>
<accession>A0ABV9KFE3</accession>
<dbReference type="InterPro" id="IPR006026">
    <property type="entry name" value="Peptidase_Metallo"/>
</dbReference>
<dbReference type="SUPFAM" id="SSF51120">
    <property type="entry name" value="beta-Roll"/>
    <property type="match status" value="4"/>
</dbReference>
<dbReference type="InterPro" id="IPR034033">
    <property type="entry name" value="Serralysin-like"/>
</dbReference>
<keyword evidence="5" id="KW-0677">Repeat</keyword>
<feature type="domain" description="Peptidase metallopeptidase" evidence="7">
    <location>
        <begin position="58"/>
        <end position="194"/>
    </location>
</feature>
<dbReference type="Proteomes" id="UP001595973">
    <property type="component" value="Unassembled WGS sequence"/>
</dbReference>
<evidence type="ECO:0000256" key="1">
    <source>
        <dbReference type="ARBA" id="ARBA00001913"/>
    </source>
</evidence>
<sequence length="947" mass="96081">MCLMCQSLNPTQTVYDPHVASLSEGGTQTSFTSAGLPVYNLDQIADYLTDGFWLGRGQQPRSFNVQTGGTITVNINGLDALGKATALQALDAWSAVTGLTFTQASSAMISFDDSQSGAYNTSSTSGNTILSSSVNVHTSWQSYGDYYLQTFIHEIGHALGLGHAGNYNGTANFGTQAHFANDSWQMTVMSYFSNNENPNVSASFAYLATAQLADIVAIQNLYGTPTNVQTGNTIYGDNTNVSQHGMGLNNGKAVAIFDSAGTDTIDLSSRASNQRIDLYAERFSDINGKTGNLAIARGTVIENAYTGSGTDHITGNAADNVLMAGLGNDTLLGEGGNDTLVGGAGADILTGGSGGDVFVYAATNEAGDTITDFNLGQGDRVDLSALFAAIGYGGTDPIGDGKVWLSATTGGAWLMVNAGASVALAFLAGLSANADLSTILDVESVPVGPDPDAYDTIITLTNAYVATWTEAGSIIRDTNGGTDTLDLSAVTYGSKIDLNGGVTGKLGTRKLTIEAGTEIENLMLGSGRDTGTGNDLDNEIEGGAGDDKLYGNAGADTLTGGDGKDSLYGGDGNDDITGDAGMDKIYGGSGNDTIDGGADNDKIYGEDGDDDIAGGAGKDTLYGGAGNDTLVAGTDDDKLYGHAGDDHLTGGAGRDSLYGDLGNDLLDGGSEDDKLYGGDGDDTLLGGDGTDTIKADDGDDLADAGAGDDKAYGGAGEDDLSGGDGNDTLYGDTGNDLLDGGAGDDKIYGDNDNDTMYGGDGLDYLKGDKGDDYADGGAGNDKIYGDNGNDTLLGGEGDDYIKAGNENDLVDGGAGIDKLYGDAGNDEIDGGSGDDIIDGGAGNDVIAGGEGADILKGGSGVDTFVFTSVADAGDLLADFSLSYGEKISVSGLIGGGTVADALANDLFSLVAEGRSSWLVFNDNGTEVDLALIGNLAASTTLSTDWLI</sequence>
<dbReference type="CDD" id="cd04277">
    <property type="entry name" value="ZnMc_serralysin_like"/>
    <property type="match status" value="1"/>
</dbReference>
<comment type="cofactor">
    <cofactor evidence="1">
        <name>Ca(2+)</name>
        <dbReference type="ChEBI" id="CHEBI:29108"/>
    </cofactor>
</comment>